<organism evidence="1 2">
    <name type="scientific">Phytophthora nicotianae P1569</name>
    <dbReference type="NCBI Taxonomy" id="1317065"/>
    <lineage>
        <taxon>Eukaryota</taxon>
        <taxon>Sar</taxon>
        <taxon>Stramenopiles</taxon>
        <taxon>Oomycota</taxon>
        <taxon>Peronosporomycetes</taxon>
        <taxon>Peronosporales</taxon>
        <taxon>Peronosporaceae</taxon>
        <taxon>Phytophthora</taxon>
    </lineage>
</organism>
<dbReference type="Proteomes" id="UP000018721">
    <property type="component" value="Unassembled WGS sequence"/>
</dbReference>
<keyword evidence="2" id="KW-1185">Reference proteome</keyword>
<evidence type="ECO:0000313" key="2">
    <source>
        <dbReference type="Proteomes" id="UP000018721"/>
    </source>
</evidence>
<dbReference type="AlphaFoldDB" id="V9F745"/>
<reference evidence="1 2" key="1">
    <citation type="submission" date="2013-11" db="EMBL/GenBank/DDBJ databases">
        <title>The Genome Sequence of Phytophthora parasitica P1569.</title>
        <authorList>
            <consortium name="The Broad Institute Genomics Platform"/>
            <person name="Russ C."/>
            <person name="Tyler B."/>
            <person name="Panabieres F."/>
            <person name="Shan W."/>
            <person name="Tripathy S."/>
            <person name="Grunwald N."/>
            <person name="Machado M."/>
            <person name="Johnson C.S."/>
            <person name="Arredondo F."/>
            <person name="Hong C."/>
            <person name="Coffey M."/>
            <person name="Young S.K."/>
            <person name="Zeng Q."/>
            <person name="Gargeya S."/>
            <person name="Fitzgerald M."/>
            <person name="Abouelleil A."/>
            <person name="Alvarado L."/>
            <person name="Chapman S.B."/>
            <person name="Gainer-Dewar J."/>
            <person name="Goldberg J."/>
            <person name="Griggs A."/>
            <person name="Gujja S."/>
            <person name="Hansen M."/>
            <person name="Howarth C."/>
            <person name="Imamovic A."/>
            <person name="Ireland A."/>
            <person name="Larimer J."/>
            <person name="McCowan C."/>
            <person name="Murphy C."/>
            <person name="Pearson M."/>
            <person name="Poon T.W."/>
            <person name="Priest M."/>
            <person name="Roberts A."/>
            <person name="Saif S."/>
            <person name="Shea T."/>
            <person name="Sykes S."/>
            <person name="Wortman J."/>
            <person name="Nusbaum C."/>
            <person name="Birren B."/>
        </authorList>
    </citation>
    <scope>NUCLEOTIDE SEQUENCE [LARGE SCALE GENOMIC DNA]</scope>
    <source>
        <strain evidence="1 2">P1569</strain>
    </source>
</reference>
<proteinExistence type="predicted"/>
<name>V9F745_PHYNI</name>
<comment type="caution">
    <text evidence="1">The sequence shown here is derived from an EMBL/GenBank/DDBJ whole genome shotgun (WGS) entry which is preliminary data.</text>
</comment>
<evidence type="ECO:0000313" key="1">
    <source>
        <dbReference type="EMBL" id="ETI46563.1"/>
    </source>
</evidence>
<protein>
    <submittedName>
        <fullName evidence="1">Uncharacterized protein</fullName>
    </submittedName>
</protein>
<accession>V9F745</accession>
<dbReference type="HOGENOM" id="CLU_3336692_0_0_1"/>
<sequence length="38" mass="4489">MVQAWQRYALEIVSAKTIVEETLRKTLDFPNNHELTSR</sequence>
<gene>
    <name evidence="1" type="ORF">F443_09054</name>
</gene>
<dbReference type="EMBL" id="ANIZ01001548">
    <property type="protein sequence ID" value="ETI46563.1"/>
    <property type="molecule type" value="Genomic_DNA"/>
</dbReference>